<dbReference type="InterPro" id="IPR003034">
    <property type="entry name" value="SAP_dom"/>
</dbReference>
<feature type="region of interest" description="Disordered" evidence="9">
    <location>
        <begin position="400"/>
        <end position="429"/>
    </location>
</feature>
<keyword evidence="3" id="KW-0805">Transcription regulation</keyword>
<dbReference type="InterPro" id="IPR043451">
    <property type="entry name" value="Myocardin-like"/>
</dbReference>
<feature type="compositionally biased region" description="Low complexity" evidence="9">
    <location>
        <begin position="678"/>
        <end position="687"/>
    </location>
</feature>
<keyword evidence="5" id="KW-0804">Transcription</keyword>
<dbReference type="PANTHER" id="PTHR22793">
    <property type="entry name" value="MYOCARDIN-RELATED TRANSCRIPTION FACTOR-RELATED"/>
    <property type="match status" value="1"/>
</dbReference>
<feature type="compositionally biased region" description="Low complexity" evidence="9">
    <location>
        <begin position="266"/>
        <end position="281"/>
    </location>
</feature>
<feature type="coiled-coil region" evidence="8">
    <location>
        <begin position="485"/>
        <end position="526"/>
    </location>
</feature>
<protein>
    <submittedName>
        <fullName evidence="11">MKL1 protein</fullName>
    </submittedName>
</protein>
<keyword evidence="4 8" id="KW-0175">Coiled coil</keyword>
<feature type="repeat" description="RPEL" evidence="7">
    <location>
        <begin position="21"/>
        <end position="46"/>
    </location>
</feature>
<dbReference type="Gene3D" id="6.10.150.10">
    <property type="match status" value="1"/>
</dbReference>
<feature type="compositionally biased region" description="Polar residues" evidence="9">
    <location>
        <begin position="688"/>
        <end position="697"/>
    </location>
</feature>
<dbReference type="SMART" id="SM00513">
    <property type="entry name" value="SAP"/>
    <property type="match status" value="1"/>
</dbReference>
<feature type="region of interest" description="Disordered" evidence="9">
    <location>
        <begin position="657"/>
        <end position="736"/>
    </location>
</feature>
<dbReference type="PANTHER" id="PTHR22793:SF6">
    <property type="entry name" value="MYOCARDIN-RELATED TRANSCRIPTION FACTOR A"/>
    <property type="match status" value="1"/>
</dbReference>
<dbReference type="Gene3D" id="1.10.720.30">
    <property type="entry name" value="SAP domain"/>
    <property type="match status" value="1"/>
</dbReference>
<evidence type="ECO:0000259" key="10">
    <source>
        <dbReference type="PROSITE" id="PS50800"/>
    </source>
</evidence>
<evidence type="ECO:0000256" key="5">
    <source>
        <dbReference type="ARBA" id="ARBA00023163"/>
    </source>
</evidence>
<evidence type="ECO:0000256" key="2">
    <source>
        <dbReference type="ARBA" id="ARBA00022737"/>
    </source>
</evidence>
<feature type="compositionally biased region" description="Polar residues" evidence="9">
    <location>
        <begin position="562"/>
        <end position="589"/>
    </location>
</feature>
<organism evidence="11 12">
    <name type="scientific">Formicarius rufipectus</name>
    <dbReference type="NCBI Taxonomy" id="1118560"/>
    <lineage>
        <taxon>Eukaryota</taxon>
        <taxon>Metazoa</taxon>
        <taxon>Chordata</taxon>
        <taxon>Craniata</taxon>
        <taxon>Vertebrata</taxon>
        <taxon>Euteleostomi</taxon>
        <taxon>Archelosauria</taxon>
        <taxon>Archosauria</taxon>
        <taxon>Dinosauria</taxon>
        <taxon>Saurischia</taxon>
        <taxon>Theropoda</taxon>
        <taxon>Coelurosauria</taxon>
        <taxon>Aves</taxon>
        <taxon>Neognathae</taxon>
        <taxon>Neoaves</taxon>
        <taxon>Telluraves</taxon>
        <taxon>Australaves</taxon>
        <taxon>Passeriformes</taxon>
        <taxon>Formicariidae</taxon>
        <taxon>Formicarius</taxon>
    </lineage>
</organism>
<feature type="region of interest" description="Disordered" evidence="9">
    <location>
        <begin position="62"/>
        <end position="211"/>
    </location>
</feature>
<comment type="caution">
    <text evidence="11">The sequence shown here is derived from an EMBL/GenBank/DDBJ whole genome shotgun (WGS) entry which is preliminary data.</text>
</comment>
<keyword evidence="6" id="KW-0539">Nucleus</keyword>
<evidence type="ECO:0000256" key="8">
    <source>
        <dbReference type="SAM" id="Coils"/>
    </source>
</evidence>
<gene>
    <name evidence="11" type="primary">Mkl1</name>
    <name evidence="11" type="ORF">FORRUF_R13432</name>
</gene>
<dbReference type="PROSITE" id="PS50800">
    <property type="entry name" value="SAP"/>
    <property type="match status" value="1"/>
</dbReference>
<accession>A0A7L0NQD0</accession>
<evidence type="ECO:0000256" key="4">
    <source>
        <dbReference type="ARBA" id="ARBA00023054"/>
    </source>
</evidence>
<feature type="compositionally biased region" description="Pro residues" evidence="9">
    <location>
        <begin position="701"/>
        <end position="720"/>
    </location>
</feature>
<dbReference type="GO" id="GO:0045944">
    <property type="term" value="P:positive regulation of transcription by RNA polymerase II"/>
    <property type="evidence" value="ECO:0007669"/>
    <property type="project" value="TreeGrafter"/>
</dbReference>
<feature type="domain" description="SAP" evidence="10">
    <location>
        <begin position="301"/>
        <end position="335"/>
    </location>
</feature>
<feature type="region of interest" description="Disordered" evidence="9">
    <location>
        <begin position="244"/>
        <end position="296"/>
    </location>
</feature>
<comment type="subcellular location">
    <subcellularLocation>
        <location evidence="1">Nucleus</location>
    </subcellularLocation>
</comment>
<feature type="non-terminal residue" evidence="11">
    <location>
        <position position="918"/>
    </location>
</feature>
<feature type="non-terminal residue" evidence="11">
    <location>
        <position position="1"/>
    </location>
</feature>
<evidence type="ECO:0000256" key="9">
    <source>
        <dbReference type="SAM" id="MobiDB-lite"/>
    </source>
</evidence>
<evidence type="ECO:0000256" key="3">
    <source>
        <dbReference type="ARBA" id="ARBA00023015"/>
    </source>
</evidence>
<feature type="compositionally biased region" description="Basic and acidic residues" evidence="9">
    <location>
        <begin position="171"/>
        <end position="186"/>
    </location>
</feature>
<evidence type="ECO:0000256" key="1">
    <source>
        <dbReference type="ARBA" id="ARBA00004123"/>
    </source>
</evidence>
<dbReference type="OrthoDB" id="197676at2759"/>
<dbReference type="InterPro" id="IPR036361">
    <property type="entry name" value="SAP_dom_sf"/>
</dbReference>
<dbReference type="FunFam" id="1.10.720.30:FF:000002">
    <property type="entry name" value="Myocardin related transcription factor A"/>
    <property type="match status" value="1"/>
</dbReference>
<feature type="region of interest" description="Disordered" evidence="9">
    <location>
        <begin position="758"/>
        <end position="787"/>
    </location>
</feature>
<feature type="compositionally biased region" description="Polar residues" evidence="9">
    <location>
        <begin position="415"/>
        <end position="424"/>
    </location>
</feature>
<dbReference type="AlphaFoldDB" id="A0A7L0NQD0"/>
<feature type="region of interest" description="Disordered" evidence="9">
    <location>
        <begin position="562"/>
        <end position="592"/>
    </location>
</feature>
<dbReference type="GO" id="GO:0005634">
    <property type="term" value="C:nucleus"/>
    <property type="evidence" value="ECO:0007669"/>
    <property type="project" value="UniProtKB-SubCell"/>
</dbReference>
<dbReference type="PROSITE" id="PS51073">
    <property type="entry name" value="RPEL"/>
    <property type="match status" value="1"/>
</dbReference>
<dbReference type="InterPro" id="IPR004018">
    <property type="entry name" value="RPEL_repeat"/>
</dbReference>
<feature type="compositionally biased region" description="Pro residues" evidence="9">
    <location>
        <begin position="131"/>
        <end position="144"/>
    </location>
</feature>
<evidence type="ECO:0000256" key="6">
    <source>
        <dbReference type="ARBA" id="ARBA00023242"/>
    </source>
</evidence>
<keyword evidence="12" id="KW-1185">Reference proteome</keyword>
<dbReference type="EMBL" id="VXAU01004747">
    <property type="protein sequence ID" value="NXK95341.1"/>
    <property type="molecule type" value="Genomic_DNA"/>
</dbReference>
<name>A0A7L0NQD0_9PASS</name>
<evidence type="ECO:0000313" key="12">
    <source>
        <dbReference type="Proteomes" id="UP000520463"/>
    </source>
</evidence>
<proteinExistence type="predicted"/>
<evidence type="ECO:0000256" key="7">
    <source>
        <dbReference type="PROSITE-ProRule" id="PRU00401"/>
    </source>
</evidence>
<dbReference type="GO" id="GO:0003713">
    <property type="term" value="F:transcription coactivator activity"/>
    <property type="evidence" value="ECO:0007669"/>
    <property type="project" value="UniProtKB-ARBA"/>
</dbReference>
<dbReference type="SMART" id="SM00707">
    <property type="entry name" value="RPEL"/>
    <property type="match status" value="1"/>
</dbReference>
<evidence type="ECO:0000313" key="11">
    <source>
        <dbReference type="EMBL" id="NXK95341.1"/>
    </source>
</evidence>
<dbReference type="SUPFAM" id="SSF68906">
    <property type="entry name" value="SAP domain"/>
    <property type="match status" value="1"/>
</dbReference>
<reference evidence="11 12" key="1">
    <citation type="submission" date="2019-09" db="EMBL/GenBank/DDBJ databases">
        <title>Bird 10,000 Genomes (B10K) Project - Family phase.</title>
        <authorList>
            <person name="Zhang G."/>
        </authorList>
    </citation>
    <scope>NUCLEOTIDE SEQUENCE [LARGE SCALE GENOMIC DNA]</scope>
    <source>
        <strain evidence="11">B10K-DU-001-43</strain>
        <tissue evidence="11">Muscle</tissue>
    </source>
</reference>
<dbReference type="Pfam" id="PF02037">
    <property type="entry name" value="SAP"/>
    <property type="match status" value="1"/>
</dbReference>
<sequence>TSAEPSLQAKQLKLKRARLADDLNEKIAQRPGPMELVEKNILPVESSLKEAIIVGQVNYPKVADNSSFDEDSSDALSPEQPASHESQGSVPSPMDSRICEPLPNTTGTSLAQGSSQLQISADSGEALFLPEQPPPPLPPPPLLPPSLTNGVALTAAKPPPTLIKQSQPKSASEKSQRSKKAKELKPKVKKLKYHQYIPPDQKQDKGAPPMDSSYAKILQQQQLFLQLQILNQQQQHYNYQTILPAPPKPPGEQQNGASAPAVRNLSATVSTASSGSSGSSGLMRQNSNAAVGKPGPLPANLDEMKVAELKQELKLRALPVSGTKTDLIERLRAYQEQNGAVGQTAPAPKSSTAAVLTKAAEVVVAFPAARLSTGPALVTTGIAPAEVVVATVTGGSVMKFGSTGSTPPVSPTPSERSQMSTGDENSGAGDTFGEMVTSPLTQLTLQTSPVQFLVKEESTKSASCSVNAAPKLERCSTSTSRDAEVRDKDQMLQEKDKQIEELTRMLKQKQQLVEMLRLQLEQEKRSQQSQLAPVAAGEGTALASKPEAFGIQVKSENGFLSCQSAKQSSGQTDQFSPAPTASQMDTSTPSPVPKKAVVVKQEVPAAETEPSCQFHSPRLFLGQQGSALSDLIKGTPPPTLITDSTGTHIVLTVTKQSAERQGLSPQGKVGSSCPTLQPSSPAAPSPSQMDLEQQQHTPLFGTPPPALPVPSVPVKEPPPGYEEAMKQQPKAQENGCSSQQMDDLFDILIESGEISADFKDQSSPAGKEAPVAPACSPPPSSHHSSELAVPVSLGQPVPVGRLEDFLESSTGLPLLTAGHDGPEPLSLIDDLHSEMLSSSAILDHPPSPMDTSELHFAHEPSGGITLDLAEANLDSMDWLELPGGPVMSLAPLSTAAPSLFSTDFLDGHDLQLHWDSCL</sequence>
<dbReference type="GO" id="GO:0051145">
    <property type="term" value="P:smooth muscle cell differentiation"/>
    <property type="evidence" value="ECO:0007669"/>
    <property type="project" value="TreeGrafter"/>
</dbReference>
<keyword evidence="2" id="KW-0677">Repeat</keyword>
<dbReference type="Pfam" id="PF02755">
    <property type="entry name" value="RPEL"/>
    <property type="match status" value="1"/>
</dbReference>
<feature type="compositionally biased region" description="Polar residues" evidence="9">
    <location>
        <begin position="103"/>
        <end position="121"/>
    </location>
</feature>
<dbReference type="Proteomes" id="UP000520463">
    <property type="component" value="Unassembled WGS sequence"/>
</dbReference>